<dbReference type="InterPro" id="IPR008939">
    <property type="entry name" value="Lytic_TGlycosylase_superhlx_U"/>
</dbReference>
<dbReference type="InterPro" id="IPR012289">
    <property type="entry name" value="Lytic_TGlycosylase_superhlx_L"/>
</dbReference>
<dbReference type="Pfam" id="PF01464">
    <property type="entry name" value="SLT"/>
    <property type="match status" value="1"/>
</dbReference>
<organism evidence="7 8">
    <name type="scientific">Ahniella affigens</name>
    <dbReference type="NCBI Taxonomy" id="2021234"/>
    <lineage>
        <taxon>Bacteria</taxon>
        <taxon>Pseudomonadati</taxon>
        <taxon>Pseudomonadota</taxon>
        <taxon>Gammaproteobacteria</taxon>
        <taxon>Lysobacterales</taxon>
        <taxon>Rhodanobacteraceae</taxon>
        <taxon>Ahniella</taxon>
    </lineage>
</organism>
<feature type="region of interest" description="Disordered" evidence="3">
    <location>
        <begin position="648"/>
        <end position="667"/>
    </location>
</feature>
<feature type="signal peptide" evidence="4">
    <location>
        <begin position="1"/>
        <end position="22"/>
    </location>
</feature>
<dbReference type="Pfam" id="PF14718">
    <property type="entry name" value="SLT_L"/>
    <property type="match status" value="1"/>
</dbReference>
<evidence type="ECO:0000256" key="3">
    <source>
        <dbReference type="SAM" id="MobiDB-lite"/>
    </source>
</evidence>
<reference evidence="7 8" key="2">
    <citation type="submission" date="2018-03" db="EMBL/GenBank/DDBJ databases">
        <authorList>
            <person name="Keele B.F."/>
        </authorList>
    </citation>
    <scope>NUCLEOTIDE SEQUENCE [LARGE SCALE GENOMIC DNA]</scope>
    <source>
        <strain evidence="7 8">D13</strain>
    </source>
</reference>
<evidence type="ECO:0000313" key="7">
    <source>
        <dbReference type="EMBL" id="AVP96242.1"/>
    </source>
</evidence>
<evidence type="ECO:0000313" key="8">
    <source>
        <dbReference type="Proteomes" id="UP000241074"/>
    </source>
</evidence>
<feature type="domain" description="Transglycosylase SLT" evidence="5">
    <location>
        <begin position="475"/>
        <end position="585"/>
    </location>
</feature>
<dbReference type="PANTHER" id="PTHR37423:SF5">
    <property type="entry name" value="SOLUBLE LYTIC MUREIN TRANSGLYCOSYLASE"/>
    <property type="match status" value="1"/>
</dbReference>
<dbReference type="SUPFAM" id="SSF53955">
    <property type="entry name" value="Lysozyme-like"/>
    <property type="match status" value="1"/>
</dbReference>
<evidence type="ECO:0000256" key="2">
    <source>
        <dbReference type="ARBA" id="ARBA00022729"/>
    </source>
</evidence>
<name>A0A2P1PN32_9GAMM</name>
<feature type="domain" description="Lytic transglycosylase superhelical linker" evidence="6">
    <location>
        <begin position="396"/>
        <end position="454"/>
    </location>
</feature>
<evidence type="ECO:0008006" key="9">
    <source>
        <dbReference type="Google" id="ProtNLM"/>
    </source>
</evidence>
<keyword evidence="2 4" id="KW-0732">Signal</keyword>
<dbReference type="AlphaFoldDB" id="A0A2P1PN32"/>
<evidence type="ECO:0000259" key="6">
    <source>
        <dbReference type="Pfam" id="PF14718"/>
    </source>
</evidence>
<dbReference type="PANTHER" id="PTHR37423">
    <property type="entry name" value="SOLUBLE LYTIC MUREIN TRANSGLYCOSYLASE-RELATED"/>
    <property type="match status" value="1"/>
</dbReference>
<feature type="compositionally biased region" description="Polar residues" evidence="3">
    <location>
        <begin position="656"/>
        <end position="667"/>
    </location>
</feature>
<dbReference type="RefSeq" id="WP_106890171.1">
    <property type="nucleotide sequence ID" value="NZ_CP027860.1"/>
</dbReference>
<evidence type="ECO:0000259" key="5">
    <source>
        <dbReference type="Pfam" id="PF01464"/>
    </source>
</evidence>
<dbReference type="GO" id="GO:0042597">
    <property type="term" value="C:periplasmic space"/>
    <property type="evidence" value="ECO:0007669"/>
    <property type="project" value="InterPro"/>
</dbReference>
<accession>A0A2P1PN32</accession>
<sequence>MMRIDLVRSFLLAGLTLSTALAADTKDPFPAALTAIERGQTKTLPPELATHVLAPYLAHALLQKNPKRPQAERLEFLKQYPDGPLAQGIAEGLLREFAAASEHQNVLALRHYVRQTSDRCLLLQSEIALNERPASEIVLDIVAIWDTPNSLPDSCNPLISYADSLKAIGPKEVQSRIEKAFLHGQAQLGVYLAQRLGKTEQIAYQHAHDLLHAPSKQRRSLKTWPDDAPHREAISLAIARLAKRDQAWAITLWREANSRFKFESAQSARMLDPIALYRANDYASDASTWLGLIEVGQDSSMTREWRVREALARDDILAADQALARLDATQQQDPRWRYWRAVIDERLKRTDTAQAAFRALADSPTFFGFLAADHLALPYNLCLREPPTPEAAATLVQAIPGIQRALALYQLDHHRWAAREWDFVLPTLTEAEKVAASVQAQAIGWFDRAPFALTKPEEMRFYSLRFPNAYLPSIVSWSKQAQIRPSFAAGVMRAESALVVDAVSGANAYGLMQLLPSTGKRIAKLEGVPFTSNQRLFDPDFNIRLGTRYLNELLNKQSLSEYAVLAAYNAGPSRMALWQTQRGQLPVDVFIETIPFKETREYIARVLSFDLIYDWRLNGDVMPLSDRLKTKTIADTGLRKTVTCRLPGATPAIQPKSPTARASATHR</sequence>
<dbReference type="GO" id="GO:0004553">
    <property type="term" value="F:hydrolase activity, hydrolyzing O-glycosyl compounds"/>
    <property type="evidence" value="ECO:0007669"/>
    <property type="project" value="InterPro"/>
</dbReference>
<dbReference type="Gene3D" id="1.10.1240.20">
    <property type="entry name" value="Lytic transglycosylase, superhelical linker domain"/>
    <property type="match status" value="1"/>
</dbReference>
<dbReference type="SUPFAM" id="SSF48435">
    <property type="entry name" value="Bacterial muramidases"/>
    <property type="match status" value="1"/>
</dbReference>
<evidence type="ECO:0000256" key="1">
    <source>
        <dbReference type="ARBA" id="ARBA00007734"/>
    </source>
</evidence>
<feature type="chain" id="PRO_5015136471" description="Lytic murein transglycosylase" evidence="4">
    <location>
        <begin position="23"/>
        <end position="667"/>
    </location>
</feature>
<dbReference type="OrthoDB" id="92254at2"/>
<dbReference type="Gene3D" id="1.10.530.10">
    <property type="match status" value="1"/>
</dbReference>
<proteinExistence type="inferred from homology"/>
<dbReference type="InterPro" id="IPR037061">
    <property type="entry name" value="Lytic_TGlycoase_superhlx_L_sf"/>
</dbReference>
<dbReference type="Proteomes" id="UP000241074">
    <property type="component" value="Chromosome"/>
</dbReference>
<dbReference type="InterPro" id="IPR008258">
    <property type="entry name" value="Transglycosylase_SLT_dom_1"/>
</dbReference>
<dbReference type="EMBL" id="CP027860">
    <property type="protein sequence ID" value="AVP96242.1"/>
    <property type="molecule type" value="Genomic_DNA"/>
</dbReference>
<gene>
    <name evidence="7" type="ORF">C7S18_03115</name>
</gene>
<dbReference type="KEGG" id="xba:C7S18_03115"/>
<dbReference type="Gene3D" id="1.25.20.10">
    <property type="entry name" value="Bacterial muramidases"/>
    <property type="match status" value="1"/>
</dbReference>
<keyword evidence="8" id="KW-1185">Reference proteome</keyword>
<dbReference type="CDD" id="cd13401">
    <property type="entry name" value="Slt70-like"/>
    <property type="match status" value="1"/>
</dbReference>
<dbReference type="InterPro" id="IPR023346">
    <property type="entry name" value="Lysozyme-like_dom_sf"/>
</dbReference>
<protein>
    <recommendedName>
        <fullName evidence="9">Lytic murein transglycosylase</fullName>
    </recommendedName>
</protein>
<evidence type="ECO:0000256" key="4">
    <source>
        <dbReference type="SAM" id="SignalP"/>
    </source>
</evidence>
<reference evidence="7 8" key="1">
    <citation type="submission" date="2018-03" db="EMBL/GenBank/DDBJ databases">
        <title>Ahniella affigens gen. nov., sp. nov., a gammaproteobacterium isolated from sandy soil near a stream.</title>
        <authorList>
            <person name="Ko Y."/>
            <person name="Kim J.-H."/>
        </authorList>
    </citation>
    <scope>NUCLEOTIDE SEQUENCE [LARGE SCALE GENOMIC DNA]</scope>
    <source>
        <strain evidence="7 8">D13</strain>
    </source>
</reference>
<comment type="similarity">
    <text evidence="1">Belongs to the transglycosylase Slt family.</text>
</comment>